<dbReference type="Proteomes" id="UP000091857">
    <property type="component" value="Chromosome 15"/>
</dbReference>
<dbReference type="EMBL" id="CM004401">
    <property type="protein sequence ID" value="KAG8637450.1"/>
    <property type="molecule type" value="Genomic_DNA"/>
</dbReference>
<gene>
    <name evidence="1" type="ORF">MANES_15G123932v8</name>
</gene>
<evidence type="ECO:0000313" key="1">
    <source>
        <dbReference type="EMBL" id="KAG8637450.1"/>
    </source>
</evidence>
<comment type="caution">
    <text evidence="1">The sequence shown here is derived from an EMBL/GenBank/DDBJ whole genome shotgun (WGS) entry which is preliminary data.</text>
</comment>
<sequence length="141" mass="16569">MMETELQTQKKLQWTNLKNSPDIVDNEEEHRYTSLKDIIVNSPPTSALSCEAYDFNPSNIMISNLLVKHAASVYLQSTAILISRNQNWFVRFWENLKNRIASVSCWRFCHVCDPLRALIWPLHHFVRYTVGDAFNRLLIRM</sequence>
<proteinExistence type="predicted"/>
<organism evidence="1 2">
    <name type="scientific">Manihot esculenta</name>
    <name type="common">Cassava</name>
    <name type="synonym">Jatropha manihot</name>
    <dbReference type="NCBI Taxonomy" id="3983"/>
    <lineage>
        <taxon>Eukaryota</taxon>
        <taxon>Viridiplantae</taxon>
        <taxon>Streptophyta</taxon>
        <taxon>Embryophyta</taxon>
        <taxon>Tracheophyta</taxon>
        <taxon>Spermatophyta</taxon>
        <taxon>Magnoliopsida</taxon>
        <taxon>eudicotyledons</taxon>
        <taxon>Gunneridae</taxon>
        <taxon>Pentapetalae</taxon>
        <taxon>rosids</taxon>
        <taxon>fabids</taxon>
        <taxon>Malpighiales</taxon>
        <taxon>Euphorbiaceae</taxon>
        <taxon>Crotonoideae</taxon>
        <taxon>Manihoteae</taxon>
        <taxon>Manihot</taxon>
    </lineage>
</organism>
<reference evidence="2" key="1">
    <citation type="journal article" date="2016" name="Nat. Biotechnol.">
        <title>Sequencing wild and cultivated cassava and related species reveals extensive interspecific hybridization and genetic diversity.</title>
        <authorList>
            <person name="Bredeson J.V."/>
            <person name="Lyons J.B."/>
            <person name="Prochnik S.E."/>
            <person name="Wu G.A."/>
            <person name="Ha C.M."/>
            <person name="Edsinger-Gonzales E."/>
            <person name="Grimwood J."/>
            <person name="Schmutz J."/>
            <person name="Rabbi I.Y."/>
            <person name="Egesi C."/>
            <person name="Nauluvula P."/>
            <person name="Lebot V."/>
            <person name="Ndunguru J."/>
            <person name="Mkamilo G."/>
            <person name="Bart R.S."/>
            <person name="Setter T.L."/>
            <person name="Gleadow R.M."/>
            <person name="Kulakow P."/>
            <person name="Ferguson M.E."/>
            <person name="Rounsley S."/>
            <person name="Rokhsar D.S."/>
        </authorList>
    </citation>
    <scope>NUCLEOTIDE SEQUENCE [LARGE SCALE GENOMIC DNA]</scope>
    <source>
        <strain evidence="2">cv. AM560-2</strain>
    </source>
</reference>
<keyword evidence="2" id="KW-1185">Reference proteome</keyword>
<protein>
    <submittedName>
        <fullName evidence="1">Uncharacterized protein</fullName>
    </submittedName>
</protein>
<accession>A0ACB7GB41</accession>
<evidence type="ECO:0000313" key="2">
    <source>
        <dbReference type="Proteomes" id="UP000091857"/>
    </source>
</evidence>
<name>A0ACB7GB41_MANES</name>